<accession>A0ABN9FG45</accession>
<dbReference type="Proteomes" id="UP001162483">
    <property type="component" value="Unassembled WGS sequence"/>
</dbReference>
<sequence>MYLNGWTGAVQGRVAVYKCPPCWCALPESAQHRNPVPTVSGLCDH</sequence>
<reference evidence="1" key="1">
    <citation type="submission" date="2023-05" db="EMBL/GenBank/DDBJ databases">
        <authorList>
            <person name="Stuckert A."/>
        </authorList>
    </citation>
    <scope>NUCLEOTIDE SEQUENCE</scope>
</reference>
<evidence type="ECO:0000313" key="2">
    <source>
        <dbReference type="Proteomes" id="UP001162483"/>
    </source>
</evidence>
<keyword evidence="2" id="KW-1185">Reference proteome</keyword>
<comment type="caution">
    <text evidence="1">The sequence shown here is derived from an EMBL/GenBank/DDBJ whole genome shotgun (WGS) entry which is preliminary data.</text>
</comment>
<dbReference type="EMBL" id="CATNWA010016869">
    <property type="protein sequence ID" value="CAI9596000.1"/>
    <property type="molecule type" value="Genomic_DNA"/>
</dbReference>
<protein>
    <submittedName>
        <fullName evidence="1">Uncharacterized protein</fullName>
    </submittedName>
</protein>
<organism evidence="1 2">
    <name type="scientific">Staurois parvus</name>
    <dbReference type="NCBI Taxonomy" id="386267"/>
    <lineage>
        <taxon>Eukaryota</taxon>
        <taxon>Metazoa</taxon>
        <taxon>Chordata</taxon>
        <taxon>Craniata</taxon>
        <taxon>Vertebrata</taxon>
        <taxon>Euteleostomi</taxon>
        <taxon>Amphibia</taxon>
        <taxon>Batrachia</taxon>
        <taxon>Anura</taxon>
        <taxon>Neobatrachia</taxon>
        <taxon>Ranoidea</taxon>
        <taxon>Ranidae</taxon>
        <taxon>Staurois</taxon>
    </lineage>
</organism>
<evidence type="ECO:0000313" key="1">
    <source>
        <dbReference type="EMBL" id="CAI9596000.1"/>
    </source>
</evidence>
<proteinExistence type="predicted"/>
<name>A0ABN9FG45_9NEOB</name>
<gene>
    <name evidence="1" type="ORF">SPARVUS_LOCUS11988945</name>
</gene>